<feature type="domain" description="4Fe-4S ferredoxin-type" evidence="13">
    <location>
        <begin position="129"/>
        <end position="162"/>
    </location>
</feature>
<reference evidence="16" key="1">
    <citation type="submission" date="2017-04" db="EMBL/GenBank/DDBJ databases">
        <title>Function of individual gut microbiota members based on whole genome sequencing of pure cultures obtained from chicken caecum.</title>
        <authorList>
            <person name="Medvecky M."/>
            <person name="Cejkova D."/>
            <person name="Polansky O."/>
            <person name="Karasova D."/>
            <person name="Kubasova T."/>
            <person name="Cizek A."/>
            <person name="Rychlik I."/>
        </authorList>
    </citation>
    <scope>NUCLEOTIDE SEQUENCE [LARGE SCALE GENOMIC DNA]</scope>
    <source>
        <strain evidence="16">An90</strain>
    </source>
</reference>
<dbReference type="InterPro" id="IPR050395">
    <property type="entry name" value="4Fe4S_Ferredoxin_RnfB"/>
</dbReference>
<keyword evidence="6 10" id="KW-0249">Electron transport</keyword>
<evidence type="ECO:0000256" key="8">
    <source>
        <dbReference type="ARBA" id="ARBA00023014"/>
    </source>
</evidence>
<dbReference type="PROSITE" id="PS51656">
    <property type="entry name" value="4FE4S"/>
    <property type="match status" value="1"/>
</dbReference>
<evidence type="ECO:0000256" key="2">
    <source>
        <dbReference type="ARBA" id="ARBA00022485"/>
    </source>
</evidence>
<evidence type="ECO:0000313" key="15">
    <source>
        <dbReference type="EMBL" id="OUN04530.1"/>
    </source>
</evidence>
<dbReference type="EMBL" id="NFHB01000002">
    <property type="protein sequence ID" value="OUN04530.1"/>
    <property type="molecule type" value="Genomic_DNA"/>
</dbReference>
<feature type="binding site" evidence="10">
    <location>
        <position position="176"/>
    </location>
    <ligand>
        <name>[4Fe-4S] cluster</name>
        <dbReference type="ChEBI" id="CHEBI:49883"/>
        <label>3</label>
    </ligand>
</feature>
<feature type="domain" description="4Fe-4S ferredoxin-type" evidence="13">
    <location>
        <begin position="241"/>
        <end position="270"/>
    </location>
</feature>
<keyword evidence="12" id="KW-1133">Transmembrane helix</keyword>
<dbReference type="CDD" id="cd10549">
    <property type="entry name" value="MtMvhB_like"/>
    <property type="match status" value="1"/>
</dbReference>
<dbReference type="InterPro" id="IPR017896">
    <property type="entry name" value="4Fe4S_Fe-S-bd"/>
</dbReference>
<dbReference type="SUPFAM" id="SSF54862">
    <property type="entry name" value="4Fe-4S ferredoxins"/>
    <property type="match status" value="2"/>
</dbReference>
<feature type="binding site" evidence="10">
    <location>
        <position position="148"/>
    </location>
    <ligand>
        <name>[4Fe-4S] cluster</name>
        <dbReference type="ChEBI" id="CHEBI:49883"/>
        <label>2</label>
    </ligand>
</feature>
<evidence type="ECO:0000259" key="13">
    <source>
        <dbReference type="PROSITE" id="PS51379"/>
    </source>
</evidence>
<keyword evidence="8 10" id="KW-0411">Iron-sulfur</keyword>
<dbReference type="RefSeq" id="WP_087401438.1">
    <property type="nucleotide sequence ID" value="NZ_NFHB01000002.1"/>
</dbReference>
<dbReference type="PROSITE" id="PS00198">
    <property type="entry name" value="4FE4S_FER_1"/>
    <property type="match status" value="2"/>
</dbReference>
<feature type="binding site" evidence="10">
    <location>
        <position position="49"/>
    </location>
    <ligand>
        <name>[4Fe-4S] cluster</name>
        <dbReference type="ChEBI" id="CHEBI:49883"/>
        <label>1</label>
    </ligand>
</feature>
<feature type="region of interest" description="Disordered" evidence="11">
    <location>
        <begin position="277"/>
        <end position="384"/>
    </location>
</feature>
<dbReference type="Pfam" id="PF04060">
    <property type="entry name" value="FeS"/>
    <property type="match status" value="1"/>
</dbReference>
<organism evidence="15 16">
    <name type="scientific">Alistipes onderdonkii</name>
    <dbReference type="NCBI Taxonomy" id="328813"/>
    <lineage>
        <taxon>Bacteria</taxon>
        <taxon>Pseudomonadati</taxon>
        <taxon>Bacteroidota</taxon>
        <taxon>Bacteroidia</taxon>
        <taxon>Bacteroidales</taxon>
        <taxon>Rikenellaceae</taxon>
        <taxon>Alistipes</taxon>
    </lineage>
</organism>
<keyword evidence="7 10" id="KW-0408">Iron</keyword>
<feature type="binding site" evidence="10">
    <location>
        <position position="52"/>
    </location>
    <ligand>
        <name>[4Fe-4S] cluster</name>
        <dbReference type="ChEBI" id="CHEBI:49883"/>
        <label>1</label>
    </ligand>
</feature>
<dbReference type="PROSITE" id="PS51379">
    <property type="entry name" value="4FE4S_FER_2"/>
    <property type="match status" value="4"/>
</dbReference>
<evidence type="ECO:0000256" key="11">
    <source>
        <dbReference type="SAM" id="MobiDB-lite"/>
    </source>
</evidence>
<evidence type="ECO:0000256" key="5">
    <source>
        <dbReference type="ARBA" id="ARBA00022967"/>
    </source>
</evidence>
<dbReference type="GO" id="GO:0009055">
    <property type="term" value="F:electron transfer activity"/>
    <property type="evidence" value="ECO:0007669"/>
    <property type="project" value="InterPro"/>
</dbReference>
<dbReference type="PANTHER" id="PTHR43560:SF1">
    <property type="entry name" value="ION-TRANSLOCATING OXIDOREDUCTASE COMPLEX SUBUNIT B"/>
    <property type="match status" value="1"/>
</dbReference>
<evidence type="ECO:0000313" key="16">
    <source>
        <dbReference type="Proteomes" id="UP000195772"/>
    </source>
</evidence>
<evidence type="ECO:0000256" key="12">
    <source>
        <dbReference type="SAM" id="Phobius"/>
    </source>
</evidence>
<feature type="binding site" evidence="10">
    <location>
        <position position="75"/>
    </location>
    <ligand>
        <name>[4Fe-4S] cluster</name>
        <dbReference type="ChEBI" id="CHEBI:49883"/>
        <label>1</label>
    </ligand>
</feature>
<feature type="transmembrane region" description="Helical" evidence="12">
    <location>
        <begin position="6"/>
        <end position="26"/>
    </location>
</feature>
<keyword evidence="12" id="KW-0812">Transmembrane</keyword>
<evidence type="ECO:0000256" key="9">
    <source>
        <dbReference type="ARBA" id="ARBA00023136"/>
    </source>
</evidence>
<dbReference type="GO" id="GO:0022900">
    <property type="term" value="P:electron transport chain"/>
    <property type="evidence" value="ECO:0007669"/>
    <property type="project" value="UniProtKB-UniRule"/>
</dbReference>
<dbReference type="Pfam" id="PF00037">
    <property type="entry name" value="Fer4"/>
    <property type="match status" value="1"/>
</dbReference>
<dbReference type="Pfam" id="PF12838">
    <property type="entry name" value="Fer4_7"/>
    <property type="match status" value="1"/>
</dbReference>
<proteinExistence type="inferred from homology"/>
<dbReference type="GO" id="GO:0005886">
    <property type="term" value="C:plasma membrane"/>
    <property type="evidence" value="ECO:0007669"/>
    <property type="project" value="UniProtKB-SubCell"/>
</dbReference>
<dbReference type="PANTHER" id="PTHR43560">
    <property type="entry name" value="ION-TRANSLOCATING OXIDOREDUCTASE COMPLEX SUBUNIT B"/>
    <property type="match status" value="1"/>
</dbReference>
<keyword evidence="9 10" id="KW-0472">Membrane</keyword>
<dbReference type="AlphaFoldDB" id="A0A1Y3R6Y3"/>
<dbReference type="Gene3D" id="3.30.70.20">
    <property type="match status" value="2"/>
</dbReference>
<dbReference type="InterPro" id="IPR007202">
    <property type="entry name" value="4Fe-4S_dom"/>
</dbReference>
<feature type="binding site" evidence="10">
    <location>
        <position position="57"/>
    </location>
    <ligand>
        <name>[4Fe-4S] cluster</name>
        <dbReference type="ChEBI" id="CHEBI:49883"/>
        <label>1</label>
    </ligand>
</feature>
<evidence type="ECO:0000256" key="6">
    <source>
        <dbReference type="ARBA" id="ARBA00022982"/>
    </source>
</evidence>
<comment type="cofactor">
    <cofactor evidence="10">
        <name>[4Fe-4S] cluster</name>
        <dbReference type="ChEBI" id="CHEBI:49883"/>
    </cofactor>
    <text evidence="10">Binds 3 [4Fe-4S] clusters.</text>
</comment>
<dbReference type="eggNOG" id="COG2878">
    <property type="taxonomic scope" value="Bacteria"/>
</dbReference>
<feature type="binding site" evidence="10">
    <location>
        <position position="173"/>
    </location>
    <ligand>
        <name>[4Fe-4S] cluster</name>
        <dbReference type="ChEBI" id="CHEBI:49883"/>
        <label>3</label>
    </ligand>
</feature>
<dbReference type="Proteomes" id="UP000195772">
    <property type="component" value="Unassembled WGS sequence"/>
</dbReference>
<comment type="similarity">
    <text evidence="10">Belongs to the 4Fe4S bacterial-type ferredoxin family. RnfB subfamily.</text>
</comment>
<keyword evidence="5 10" id="KW-1278">Translocase</keyword>
<dbReference type="EC" id="7.-.-.-" evidence="10"/>
<dbReference type="GO" id="GO:0046872">
    <property type="term" value="F:metal ion binding"/>
    <property type="evidence" value="ECO:0007669"/>
    <property type="project" value="UniProtKB-KW"/>
</dbReference>
<keyword evidence="10" id="KW-1003">Cell membrane</keyword>
<evidence type="ECO:0000256" key="3">
    <source>
        <dbReference type="ARBA" id="ARBA00022723"/>
    </source>
</evidence>
<feature type="binding site" evidence="10">
    <location>
        <position position="152"/>
    </location>
    <ligand>
        <name>[4Fe-4S] cluster</name>
        <dbReference type="ChEBI" id="CHEBI:49883"/>
        <label>3</label>
    </ligand>
</feature>
<dbReference type="InterPro" id="IPR010207">
    <property type="entry name" value="Elect_transpt_cplx_RnfB/RsxB"/>
</dbReference>
<evidence type="ECO:0000256" key="10">
    <source>
        <dbReference type="HAMAP-Rule" id="MF_00463"/>
    </source>
</evidence>
<dbReference type="Gene3D" id="1.10.15.40">
    <property type="entry name" value="Electron transport complex subunit B, putative Fe-S cluster"/>
    <property type="match status" value="1"/>
</dbReference>
<comment type="function">
    <text evidence="10">Part of a membrane-bound complex that couples electron transfer with translocation of ions across the membrane.</text>
</comment>
<gene>
    <name evidence="10" type="primary">rnfB</name>
    <name evidence="15" type="ORF">B5G41_04275</name>
</gene>
<comment type="caution">
    <text evidence="10">Lacks conserved residue(s) required for the propagation of feature annotation.</text>
</comment>
<feature type="binding site" evidence="10">
    <location>
        <position position="179"/>
    </location>
    <ligand>
        <name>[4Fe-4S] cluster</name>
        <dbReference type="ChEBI" id="CHEBI:49883"/>
        <label>3</label>
    </ligand>
</feature>
<evidence type="ECO:0000256" key="7">
    <source>
        <dbReference type="ARBA" id="ARBA00023004"/>
    </source>
</evidence>
<comment type="subcellular location">
    <subcellularLocation>
        <location evidence="10">Cell membrane</location>
    </subcellularLocation>
</comment>
<feature type="domain" description="4Fe-4S ferredoxin-type" evidence="13">
    <location>
        <begin position="210"/>
        <end position="240"/>
    </location>
</feature>
<feature type="compositionally biased region" description="Low complexity" evidence="11">
    <location>
        <begin position="277"/>
        <end position="366"/>
    </location>
</feature>
<keyword evidence="1 10" id="KW-0813">Transport</keyword>
<feature type="binding site" evidence="10">
    <location>
        <position position="138"/>
    </location>
    <ligand>
        <name>[4Fe-4S] cluster</name>
        <dbReference type="ChEBI" id="CHEBI:49883"/>
        <label>2</label>
    </ligand>
</feature>
<keyword evidence="4 10" id="KW-0677">Repeat</keyword>
<keyword evidence="3 10" id="KW-0479">Metal-binding</keyword>
<dbReference type="eggNOG" id="COG1148">
    <property type="taxonomic scope" value="Bacteria"/>
</dbReference>
<feature type="binding site" evidence="10">
    <location>
        <position position="142"/>
    </location>
    <ligand>
        <name>[4Fe-4S] cluster</name>
        <dbReference type="ChEBI" id="CHEBI:49883"/>
        <label>2</label>
    </ligand>
</feature>
<evidence type="ECO:0000256" key="1">
    <source>
        <dbReference type="ARBA" id="ARBA00022448"/>
    </source>
</evidence>
<keyword evidence="2 10" id="KW-0004">4Fe-4S</keyword>
<feature type="domain" description="4Fe-4S" evidence="14">
    <location>
        <begin position="32"/>
        <end position="92"/>
    </location>
</feature>
<evidence type="ECO:0000256" key="4">
    <source>
        <dbReference type="ARBA" id="ARBA00022737"/>
    </source>
</evidence>
<accession>A0A1Y3R6Y3</accession>
<feature type="region of interest" description="Hydrophobic" evidence="10">
    <location>
        <begin position="1"/>
        <end position="26"/>
    </location>
</feature>
<sequence length="384" mass="38913">MEVLLYTILTLCALGVLSAVILYFVAQKFKVEEDPRIDEVEKMLPGANCGGCGFAGCRGMADALVKQDDISALFCPVGGGDCMKAVAAYLGKSAPEKEPQVATVRCGGTCDKRPRTNEYNGAKSCAVASSLYIGQTGCAFGCLGFGDCVVSCAFDAIRMNPATGLPEVDPDKCTACGACVKACPKMIIELRKKWPKNRAVYVSCVSKDKGAVVMKACKAGCIGCGKCQKVCAFGAITIENNLAYIDPQKCKLCRKCVNECPTGAIVLAGMDPLPKAPKAPAAPKAAPAAAKEAPAAAQAARAPKSADAAPADAKGTAPVPEVAPKAAPAAAEGAPSVAPKAPVSEAVPAVEKEVAPASAAVQEAAATGNATEAPKTGGAAPEAE</sequence>
<dbReference type="GO" id="GO:0051539">
    <property type="term" value="F:4 iron, 4 sulfur cluster binding"/>
    <property type="evidence" value="ECO:0007669"/>
    <property type="project" value="UniProtKB-UniRule"/>
</dbReference>
<name>A0A1Y3R6Y3_9BACT</name>
<dbReference type="HAMAP" id="MF_00463">
    <property type="entry name" value="RsxB_RnfB"/>
    <property type="match status" value="1"/>
</dbReference>
<protein>
    <recommendedName>
        <fullName evidence="10">Ion-translocating oxidoreductase complex subunit B</fullName>
        <ecNumber evidence="10">7.-.-.-</ecNumber>
    </recommendedName>
    <alternativeName>
        <fullName evidence="10">Rnf electron transport complex subunit B</fullName>
    </alternativeName>
</protein>
<feature type="domain" description="4Fe-4S ferredoxin-type" evidence="13">
    <location>
        <begin position="164"/>
        <end position="193"/>
    </location>
</feature>
<comment type="subunit">
    <text evidence="10">The complex is composed of six subunits: RnfA, RnfB, RnfC, RnfD, RnfE and RnfG.</text>
</comment>
<dbReference type="InterPro" id="IPR017900">
    <property type="entry name" value="4Fe4S_Fe_S_CS"/>
</dbReference>
<feature type="binding site" evidence="10">
    <location>
        <position position="183"/>
    </location>
    <ligand>
        <name>[4Fe-4S] cluster</name>
        <dbReference type="ChEBI" id="CHEBI:49883"/>
        <label>2</label>
    </ligand>
</feature>
<evidence type="ECO:0000259" key="14">
    <source>
        <dbReference type="PROSITE" id="PS51656"/>
    </source>
</evidence>
<dbReference type="OrthoDB" id="9789936at2"/>
<comment type="caution">
    <text evidence="15">The sequence shown here is derived from an EMBL/GenBank/DDBJ whole genome shotgun (WGS) entry which is preliminary data.</text>
</comment>